<comment type="catalytic activity">
    <reaction evidence="1">
        <text>ATP + protein L-histidine = ADP + protein N-phospho-L-histidine.</text>
        <dbReference type="EC" id="2.7.13.3"/>
    </reaction>
</comment>
<keyword evidence="4" id="KW-0238">DNA-binding</keyword>
<dbReference type="SUPFAM" id="SSF52738">
    <property type="entry name" value="Methylesterase CheB, C-terminal domain"/>
    <property type="match status" value="1"/>
</dbReference>
<feature type="compositionally biased region" description="Polar residues" evidence="8">
    <location>
        <begin position="1469"/>
        <end position="1483"/>
    </location>
</feature>
<dbReference type="InterPro" id="IPR000700">
    <property type="entry name" value="PAS-assoc_C"/>
</dbReference>
<dbReference type="Proteomes" id="UP000326202">
    <property type="component" value="Chromosome"/>
</dbReference>
<dbReference type="Gene3D" id="3.30.565.10">
    <property type="entry name" value="Histidine kinase-like ATPase, C-terminal domain"/>
    <property type="match status" value="1"/>
</dbReference>
<dbReference type="PANTHER" id="PTHR24422:SF27">
    <property type="entry name" value="PROTEIN-GLUTAMATE O-METHYLTRANSFERASE"/>
    <property type="match status" value="1"/>
</dbReference>
<dbReference type="PRINTS" id="PR00038">
    <property type="entry name" value="HTHLUXR"/>
</dbReference>
<evidence type="ECO:0000256" key="1">
    <source>
        <dbReference type="ARBA" id="ARBA00000085"/>
    </source>
</evidence>
<feature type="domain" description="Response regulatory" evidence="11">
    <location>
        <begin position="1122"/>
        <end position="1378"/>
    </location>
</feature>
<dbReference type="GO" id="GO:0003677">
    <property type="term" value="F:DNA binding"/>
    <property type="evidence" value="ECO:0007669"/>
    <property type="project" value="UniProtKB-KW"/>
</dbReference>
<dbReference type="InterPro" id="IPR003661">
    <property type="entry name" value="HisK_dim/P_dom"/>
</dbReference>
<dbReference type="InterPro" id="IPR000792">
    <property type="entry name" value="Tscrpt_reg_LuxR_C"/>
</dbReference>
<evidence type="ECO:0000256" key="2">
    <source>
        <dbReference type="ARBA" id="ARBA00012438"/>
    </source>
</evidence>
<dbReference type="InterPro" id="IPR005467">
    <property type="entry name" value="His_kinase_dom"/>
</dbReference>
<evidence type="ECO:0000259" key="12">
    <source>
        <dbReference type="PROSITE" id="PS50113"/>
    </source>
</evidence>
<dbReference type="InterPro" id="IPR029063">
    <property type="entry name" value="SAM-dependent_MTases_sf"/>
</dbReference>
<dbReference type="PRINTS" id="PR00996">
    <property type="entry name" value="CHERMTFRASE"/>
</dbReference>
<dbReference type="InterPro" id="IPR035909">
    <property type="entry name" value="CheB_C"/>
</dbReference>
<dbReference type="SUPFAM" id="SSF52172">
    <property type="entry name" value="CheY-like"/>
    <property type="match status" value="2"/>
</dbReference>
<evidence type="ECO:0000313" key="16">
    <source>
        <dbReference type="Proteomes" id="UP000326202"/>
    </source>
</evidence>
<proteinExistence type="predicted"/>
<dbReference type="SUPFAM" id="SSF47757">
    <property type="entry name" value="Chemotaxis receptor methyltransferase CheR, N-terminal domain"/>
    <property type="match status" value="1"/>
</dbReference>
<feature type="region of interest" description="Disordered" evidence="8">
    <location>
        <begin position="1459"/>
        <end position="1483"/>
    </location>
</feature>
<dbReference type="Pfam" id="PF01739">
    <property type="entry name" value="CheR"/>
    <property type="match status" value="1"/>
</dbReference>
<dbReference type="Pfam" id="PF00072">
    <property type="entry name" value="Response_reg"/>
    <property type="match status" value="2"/>
</dbReference>
<dbReference type="Pfam" id="PF00196">
    <property type="entry name" value="GerE"/>
    <property type="match status" value="1"/>
</dbReference>
<evidence type="ECO:0000256" key="7">
    <source>
        <dbReference type="SAM" id="Coils"/>
    </source>
</evidence>
<dbReference type="GO" id="GO:0000156">
    <property type="term" value="F:phosphorelay response regulator activity"/>
    <property type="evidence" value="ECO:0007669"/>
    <property type="project" value="InterPro"/>
</dbReference>
<feature type="compositionally biased region" description="Basic and acidic residues" evidence="8">
    <location>
        <begin position="1098"/>
        <end position="1110"/>
    </location>
</feature>
<dbReference type="PROSITE" id="PS50113">
    <property type="entry name" value="PAC"/>
    <property type="match status" value="1"/>
</dbReference>
<dbReference type="PROSITE" id="PS50043">
    <property type="entry name" value="HTH_LUXR_2"/>
    <property type="match status" value="1"/>
</dbReference>
<dbReference type="InterPro" id="IPR035965">
    <property type="entry name" value="PAS-like_dom_sf"/>
</dbReference>
<dbReference type="CDD" id="cd16434">
    <property type="entry name" value="CheB-CheR_fusion"/>
    <property type="match status" value="1"/>
</dbReference>
<dbReference type="InterPro" id="IPR022642">
    <property type="entry name" value="CheR_C"/>
</dbReference>
<evidence type="ECO:0000313" key="15">
    <source>
        <dbReference type="EMBL" id="QEX17579.1"/>
    </source>
</evidence>
<dbReference type="Gene3D" id="3.40.50.150">
    <property type="entry name" value="Vaccinia Virus protein VP39"/>
    <property type="match status" value="1"/>
</dbReference>
<evidence type="ECO:0000259" key="11">
    <source>
        <dbReference type="PROSITE" id="PS50110"/>
    </source>
</evidence>
<feature type="active site" evidence="5">
    <location>
        <position position="41"/>
    </location>
</feature>
<feature type="domain" description="PAC" evidence="12">
    <location>
        <begin position="811"/>
        <end position="864"/>
    </location>
</feature>
<dbReference type="CDD" id="cd00156">
    <property type="entry name" value="REC"/>
    <property type="match status" value="1"/>
</dbReference>
<dbReference type="CDD" id="cd00082">
    <property type="entry name" value="HisKA"/>
    <property type="match status" value="1"/>
</dbReference>
<dbReference type="InterPro" id="IPR016032">
    <property type="entry name" value="Sig_transdc_resp-reg_C-effctor"/>
</dbReference>
<dbReference type="InterPro" id="IPR036890">
    <property type="entry name" value="HATPase_C_sf"/>
</dbReference>
<feature type="region of interest" description="Disordered" evidence="8">
    <location>
        <begin position="1098"/>
        <end position="1118"/>
    </location>
</feature>
<feature type="region of interest" description="Disordered" evidence="8">
    <location>
        <begin position="213"/>
        <end position="233"/>
    </location>
</feature>
<dbReference type="GO" id="GO:0008757">
    <property type="term" value="F:S-adenosylmethionine-dependent methyltransferase activity"/>
    <property type="evidence" value="ECO:0007669"/>
    <property type="project" value="InterPro"/>
</dbReference>
<dbReference type="GO" id="GO:0008984">
    <property type="term" value="F:protein-glutamate methylesterase activity"/>
    <property type="evidence" value="ECO:0007669"/>
    <property type="project" value="InterPro"/>
</dbReference>
<evidence type="ECO:0000259" key="13">
    <source>
        <dbReference type="PROSITE" id="PS50122"/>
    </source>
</evidence>
<dbReference type="PANTHER" id="PTHR24422">
    <property type="entry name" value="CHEMOTAXIS PROTEIN METHYLTRANSFERASE"/>
    <property type="match status" value="1"/>
</dbReference>
<dbReference type="Gene3D" id="1.10.287.130">
    <property type="match status" value="1"/>
</dbReference>
<dbReference type="Pfam" id="PF13596">
    <property type="entry name" value="PAS_10"/>
    <property type="match status" value="1"/>
</dbReference>
<evidence type="ECO:0000256" key="3">
    <source>
        <dbReference type="ARBA" id="ARBA00022500"/>
    </source>
</evidence>
<dbReference type="Pfam" id="PF00512">
    <property type="entry name" value="HisKA"/>
    <property type="match status" value="1"/>
</dbReference>
<dbReference type="InterPro" id="IPR000780">
    <property type="entry name" value="CheR_MeTrfase"/>
</dbReference>
<evidence type="ECO:0000256" key="8">
    <source>
        <dbReference type="SAM" id="MobiDB-lite"/>
    </source>
</evidence>
<feature type="modified residue" description="4-aspartylphosphate" evidence="6">
    <location>
        <position position="1173"/>
    </location>
</feature>
<dbReference type="GO" id="GO:0006355">
    <property type="term" value="P:regulation of DNA-templated transcription"/>
    <property type="evidence" value="ECO:0007669"/>
    <property type="project" value="InterPro"/>
</dbReference>
<feature type="active site" evidence="5">
    <location>
        <position position="160"/>
    </location>
</feature>
<keyword evidence="5" id="KW-0378">Hydrolase</keyword>
<keyword evidence="3 5" id="KW-0145">Chemotaxis</keyword>
<dbReference type="InterPro" id="IPR003594">
    <property type="entry name" value="HATPase_dom"/>
</dbReference>
<dbReference type="Gene3D" id="3.40.50.180">
    <property type="entry name" value="Methylesterase CheB, C-terminal domain"/>
    <property type="match status" value="1"/>
</dbReference>
<dbReference type="SUPFAM" id="SSF53335">
    <property type="entry name" value="S-adenosyl-L-methionine-dependent methyltransferases"/>
    <property type="match status" value="1"/>
</dbReference>
<dbReference type="PROSITE" id="PS50122">
    <property type="entry name" value="CHEB"/>
    <property type="match status" value="1"/>
</dbReference>
<feature type="region of interest" description="Disordered" evidence="8">
    <location>
        <begin position="1"/>
        <end position="26"/>
    </location>
</feature>
<dbReference type="InterPro" id="IPR036097">
    <property type="entry name" value="HisK_dim/P_sf"/>
</dbReference>
<keyword evidence="7" id="KW-0175">Coiled coil</keyword>
<dbReference type="GO" id="GO:0005737">
    <property type="term" value="C:cytoplasm"/>
    <property type="evidence" value="ECO:0007669"/>
    <property type="project" value="InterPro"/>
</dbReference>
<dbReference type="Gene3D" id="3.30.450.20">
    <property type="entry name" value="PAS domain"/>
    <property type="match status" value="1"/>
</dbReference>
<dbReference type="PROSITE" id="PS50110">
    <property type="entry name" value="RESPONSE_REGULATORY"/>
    <property type="match status" value="1"/>
</dbReference>
<feature type="coiled-coil region" evidence="7">
    <location>
        <begin position="664"/>
        <end position="751"/>
    </location>
</feature>
<dbReference type="Gene3D" id="1.10.10.10">
    <property type="entry name" value="Winged helix-like DNA-binding domain superfamily/Winged helix DNA-binding domain"/>
    <property type="match status" value="1"/>
</dbReference>
<dbReference type="SUPFAM" id="SSF55874">
    <property type="entry name" value="ATPase domain of HSP90 chaperone/DNA topoisomerase II/histidine kinase"/>
    <property type="match status" value="1"/>
</dbReference>
<dbReference type="GO" id="GO:0006935">
    <property type="term" value="P:chemotaxis"/>
    <property type="evidence" value="ECO:0007669"/>
    <property type="project" value="UniProtKB-UniRule"/>
</dbReference>
<reference evidence="15 16" key="1">
    <citation type="submission" date="2019-08" db="EMBL/GenBank/DDBJ databases">
        <title>Hyperibacter terrae gen. nov., sp. nov. and Hyperibacter viscosus sp. nov., two new members in the family Rhodospirillaceae isolated from the rhizosphere of Hypericum perforatum.</title>
        <authorList>
            <person name="Noviana Z."/>
        </authorList>
    </citation>
    <scope>NUCLEOTIDE SEQUENCE [LARGE SCALE GENOMIC DNA]</scope>
    <source>
        <strain evidence="15 16">R5913</strain>
    </source>
</reference>
<keyword evidence="6" id="KW-0597">Phosphoprotein</keyword>
<dbReference type="SMART" id="SM00387">
    <property type="entry name" value="HATPase_c"/>
    <property type="match status" value="1"/>
</dbReference>
<dbReference type="SMART" id="SM00138">
    <property type="entry name" value="MeTrc"/>
    <property type="match status" value="1"/>
</dbReference>
<dbReference type="PROSITE" id="PS50109">
    <property type="entry name" value="HIS_KIN"/>
    <property type="match status" value="1"/>
</dbReference>
<dbReference type="CDD" id="cd06170">
    <property type="entry name" value="LuxR_C_like"/>
    <property type="match status" value="1"/>
</dbReference>
<dbReference type="SMART" id="SM00388">
    <property type="entry name" value="HisKA"/>
    <property type="match status" value="1"/>
</dbReference>
<feature type="compositionally biased region" description="Low complexity" evidence="8">
    <location>
        <begin position="14"/>
        <end position="26"/>
    </location>
</feature>
<dbReference type="InterPro" id="IPR036388">
    <property type="entry name" value="WH-like_DNA-bd_sf"/>
</dbReference>
<dbReference type="SUPFAM" id="SSF46894">
    <property type="entry name" value="C-terminal effector domain of the bipartite response regulators"/>
    <property type="match status" value="1"/>
</dbReference>
<evidence type="ECO:0000256" key="4">
    <source>
        <dbReference type="ARBA" id="ARBA00023125"/>
    </source>
</evidence>
<dbReference type="FunFam" id="3.30.565.10:FF:000049">
    <property type="entry name" value="Two-component sensor histidine kinase"/>
    <property type="match status" value="1"/>
</dbReference>
<feature type="domain" description="Histidine kinase" evidence="10">
    <location>
        <begin position="882"/>
        <end position="1095"/>
    </location>
</feature>
<dbReference type="Pfam" id="PF01339">
    <property type="entry name" value="CheB_methylest"/>
    <property type="match status" value="1"/>
</dbReference>
<dbReference type="PROSITE" id="PS50123">
    <property type="entry name" value="CHER"/>
    <property type="match status" value="1"/>
</dbReference>
<dbReference type="EMBL" id="CP042906">
    <property type="protein sequence ID" value="QEX17579.1"/>
    <property type="molecule type" value="Genomic_DNA"/>
</dbReference>
<dbReference type="Pfam" id="PF03705">
    <property type="entry name" value="CheR_N"/>
    <property type="match status" value="1"/>
</dbReference>
<dbReference type="Gene3D" id="3.40.50.2300">
    <property type="match status" value="2"/>
</dbReference>
<sequence>MAEGRPHKAKMARPRSGGRPASPRASATESAKFLIVGLGASAGGLDACRKLLSEMPAKTGMAFILVQHLDPSHESMMAELLAGHTSMTVRQAAEGMPVEREHLYLIPPGTYLSVGNGVLHLSQPQARHGARLPFDFLLHSLAAEYGRRAVAVVLSGTGADGSRGLKAVKENGGFVIAQDPKDAGYDGMPRSAIMTGVVDLVLPIAEVPEALMEHSQRQMRKRTQNGSPSKDKADRLPEIIDLLRTRTAHDFRLYKPGTLQRRIERRMAMVAMEPVEMDRYLDVLQTDGRELDLLAKDLLINVTSFFRDPKVFEFLEAKVIPDLVANRSLDHPLRIWIAGCSTGEETYSIGMLFLEQIAASKRNVKLQIFASDVDPDAVAKGREGLYPEAIQADISPARLARFFTKEEGGYRVVPNLRSAVVFAVQDILADPPFSRLDLISCRNLLIYLGAEAQAKVIALFQFALREGGILVLGSSETLGDVEGRFEIVSKPERIFRFVGRRRPGDLDFPMTAGDPLRIPHRPGQSALPARQPALAELCRRLVIETYAPAAVLVNQKQECLYSLGPTDRYLRVPPGHPTQDLLAMARPDMRTKLRSAIQRTSHEGTRIVVPGGRLTHDGHEIAFNIDVQPILSEGEQLLLICFVDEPAHVEKRGEFAKPRDLPRIAELERELEATRTELQGAIRNLELSNEDQKAINEEALSVNEEFQSTNEELLTSKEELQSLNEELTALNSQLQETLERQRTTSNDLQNVLYSTDVATLFLDKQLNIRFFTPATRHLFNVIPGDVGRPLADLNSLAANDALLADAREVLRTLEPIAREIEAQNGSWYARRILPYRTQNNDVEGVVITFADVTERKHAAQALEEAERQAKLANAAKSRFLAAASHDLRQPLQTLALLQGLMAKLVEGEAAQKLVARLDQTLAAMSGMLNTLLDINQIEAGTVRADMVTFPIDDLLNRLRDEFAYHAEAQGLSLHVVSCGQLVRSDPRLLEQMLRNLLSNALKYTKHGKVLLGCRRHNGNLRIEVWDTGVGIPEEELQAIFEEYHQLDNDAHGPTRGLGLGLSIVNRLGSLLDHRTEVRSILGKGSVFSIEVKLIPDGAAERQEQRRDRTNEGTAESAGRTGTILIVEDDPEVRGLLEHLLTEEGHRTATAPDGFAAMDMVARGTLRPDLLLADYNLPHGMNGLEVSAKLREKLHRTIPVVVLTGDISTATLRSIAQQNCVQLNKPVKAKELTQLMQRLLPVHPPAAQFRSLQSGEAAGAGGPPIIYVVDDDRHVRESIRGVLEQDGRQVEDYESCEAFLEAYRPGREACLLIDAYLSGMDGLQLLRHLAESGHRLPAVMITGNSDVSIAVQAMKAGASDFIEKPVGRSELLASVERALEQSRDSSKLLAWKQSAVNHLATLTPRQREIMDLVLAGESSKNIAVDLGISQRTVENHRASIMKKTGSKSLPALARLALAAAKNDPEDRHQQGASAMTISPRSADK</sequence>
<feature type="domain" description="CheB-type methylesterase" evidence="13">
    <location>
        <begin position="35"/>
        <end position="218"/>
    </location>
</feature>
<dbReference type="SUPFAM" id="SSF47384">
    <property type="entry name" value="Homodimeric domain of signal transducing histidine kinase"/>
    <property type="match status" value="1"/>
</dbReference>
<evidence type="ECO:0000256" key="5">
    <source>
        <dbReference type="PROSITE-ProRule" id="PRU00050"/>
    </source>
</evidence>
<feature type="domain" description="HTH luxR-type" evidence="9">
    <location>
        <begin position="1394"/>
        <end position="1459"/>
    </location>
</feature>
<feature type="active site" evidence="5">
    <location>
        <position position="68"/>
    </location>
</feature>
<dbReference type="InterPro" id="IPR001789">
    <property type="entry name" value="Sig_transdc_resp-reg_receiver"/>
</dbReference>
<evidence type="ECO:0000259" key="9">
    <source>
        <dbReference type="PROSITE" id="PS50043"/>
    </source>
</evidence>
<dbReference type="SMART" id="SM00421">
    <property type="entry name" value="HTH_LUXR"/>
    <property type="match status" value="1"/>
</dbReference>
<organism evidence="15 16">
    <name type="scientific">Hypericibacter terrae</name>
    <dbReference type="NCBI Taxonomy" id="2602015"/>
    <lineage>
        <taxon>Bacteria</taxon>
        <taxon>Pseudomonadati</taxon>
        <taxon>Pseudomonadota</taxon>
        <taxon>Alphaproteobacteria</taxon>
        <taxon>Rhodospirillales</taxon>
        <taxon>Dongiaceae</taxon>
        <taxon>Hypericibacter</taxon>
    </lineage>
</organism>
<dbReference type="SMART" id="SM00448">
    <property type="entry name" value="REC"/>
    <property type="match status" value="2"/>
</dbReference>
<dbReference type="InterPro" id="IPR022641">
    <property type="entry name" value="CheR_N"/>
</dbReference>
<dbReference type="EC" id="2.7.13.3" evidence="2"/>
<gene>
    <name evidence="15" type="ORF">FRZ44_28810</name>
</gene>
<dbReference type="PROSITE" id="PS00622">
    <property type="entry name" value="HTH_LUXR_1"/>
    <property type="match status" value="1"/>
</dbReference>
<dbReference type="GO" id="GO:0000155">
    <property type="term" value="F:phosphorelay sensor kinase activity"/>
    <property type="evidence" value="ECO:0007669"/>
    <property type="project" value="InterPro"/>
</dbReference>
<evidence type="ECO:0000259" key="14">
    <source>
        <dbReference type="PROSITE" id="PS50123"/>
    </source>
</evidence>
<protein>
    <recommendedName>
        <fullName evidence="2">histidine kinase</fullName>
        <ecNumber evidence="2">2.7.13.3</ecNumber>
    </recommendedName>
</protein>
<dbReference type="Pfam" id="PF02518">
    <property type="entry name" value="HATPase_c"/>
    <property type="match status" value="1"/>
</dbReference>
<name>A0A5J6MJN8_9PROT</name>
<dbReference type="KEGG" id="htq:FRZ44_28810"/>
<accession>A0A5J6MJN8</accession>
<evidence type="ECO:0000256" key="6">
    <source>
        <dbReference type="PROSITE-ProRule" id="PRU00169"/>
    </source>
</evidence>
<dbReference type="InterPro" id="IPR011006">
    <property type="entry name" value="CheY-like_superfamily"/>
</dbReference>
<feature type="domain" description="CheR-type methyltransferase" evidence="14">
    <location>
        <begin position="238"/>
        <end position="499"/>
    </location>
</feature>
<dbReference type="InterPro" id="IPR000673">
    <property type="entry name" value="Sig_transdc_resp-reg_Me-estase"/>
</dbReference>
<dbReference type="SUPFAM" id="SSF55785">
    <property type="entry name" value="PYP-like sensor domain (PAS domain)"/>
    <property type="match status" value="1"/>
</dbReference>
<dbReference type="InterPro" id="IPR050903">
    <property type="entry name" value="Bact_Chemotaxis_MeTrfase"/>
</dbReference>
<feature type="coiled-coil region" evidence="7">
    <location>
        <begin position="855"/>
        <end position="882"/>
    </location>
</feature>
<evidence type="ECO:0000259" key="10">
    <source>
        <dbReference type="PROSITE" id="PS50109"/>
    </source>
</evidence>
<keyword evidence="16" id="KW-1185">Reference proteome</keyword>